<reference evidence="2" key="1">
    <citation type="submission" date="2023-03" db="EMBL/GenBank/DDBJ databases">
        <title>Massive genome expansion in bonnet fungi (Mycena s.s.) driven by repeated elements and novel gene families across ecological guilds.</title>
        <authorList>
            <consortium name="Lawrence Berkeley National Laboratory"/>
            <person name="Harder C.B."/>
            <person name="Miyauchi S."/>
            <person name="Viragh M."/>
            <person name="Kuo A."/>
            <person name="Thoen E."/>
            <person name="Andreopoulos B."/>
            <person name="Lu D."/>
            <person name="Skrede I."/>
            <person name="Drula E."/>
            <person name="Henrissat B."/>
            <person name="Morin E."/>
            <person name="Kohler A."/>
            <person name="Barry K."/>
            <person name="LaButti K."/>
            <person name="Morin E."/>
            <person name="Salamov A."/>
            <person name="Lipzen A."/>
            <person name="Mereny Z."/>
            <person name="Hegedus B."/>
            <person name="Baldrian P."/>
            <person name="Stursova M."/>
            <person name="Weitz H."/>
            <person name="Taylor A."/>
            <person name="Grigoriev I.V."/>
            <person name="Nagy L.G."/>
            <person name="Martin F."/>
            <person name="Kauserud H."/>
        </authorList>
    </citation>
    <scope>NUCLEOTIDE SEQUENCE</scope>
    <source>
        <strain evidence="2">CBHHK173m</strain>
    </source>
</reference>
<feature type="compositionally biased region" description="Polar residues" evidence="1">
    <location>
        <begin position="57"/>
        <end position="72"/>
    </location>
</feature>
<name>A0AAD6TNK2_9AGAR</name>
<gene>
    <name evidence="2" type="ORF">B0H15DRAFT_735590</name>
</gene>
<dbReference type="Proteomes" id="UP001222325">
    <property type="component" value="Unassembled WGS sequence"/>
</dbReference>
<comment type="caution">
    <text evidence="2">The sequence shown here is derived from an EMBL/GenBank/DDBJ whole genome shotgun (WGS) entry which is preliminary data.</text>
</comment>
<keyword evidence="3" id="KW-1185">Reference proteome</keyword>
<feature type="non-terminal residue" evidence="2">
    <location>
        <position position="84"/>
    </location>
</feature>
<accession>A0AAD6TNK2</accession>
<evidence type="ECO:0000313" key="2">
    <source>
        <dbReference type="EMBL" id="KAJ7071833.1"/>
    </source>
</evidence>
<feature type="non-terminal residue" evidence="2">
    <location>
        <position position="1"/>
    </location>
</feature>
<feature type="region of interest" description="Disordered" evidence="1">
    <location>
        <begin position="54"/>
        <end position="84"/>
    </location>
</feature>
<evidence type="ECO:0000256" key="1">
    <source>
        <dbReference type="SAM" id="MobiDB-lite"/>
    </source>
</evidence>
<sequence>EAMDENIDIILEFAKGLQFQRQFRDQRMLRVQALEREGASFLRLAKACLAKEKRLQSTKGTRPSTWDRSTGSAMFYRARPAPSD</sequence>
<evidence type="ECO:0000313" key="3">
    <source>
        <dbReference type="Proteomes" id="UP001222325"/>
    </source>
</evidence>
<protein>
    <submittedName>
        <fullName evidence="2">Uncharacterized protein</fullName>
    </submittedName>
</protein>
<proteinExistence type="predicted"/>
<dbReference type="EMBL" id="JARJCN010000123">
    <property type="protein sequence ID" value="KAJ7071833.1"/>
    <property type="molecule type" value="Genomic_DNA"/>
</dbReference>
<organism evidence="2 3">
    <name type="scientific">Mycena belliarum</name>
    <dbReference type="NCBI Taxonomy" id="1033014"/>
    <lineage>
        <taxon>Eukaryota</taxon>
        <taxon>Fungi</taxon>
        <taxon>Dikarya</taxon>
        <taxon>Basidiomycota</taxon>
        <taxon>Agaricomycotina</taxon>
        <taxon>Agaricomycetes</taxon>
        <taxon>Agaricomycetidae</taxon>
        <taxon>Agaricales</taxon>
        <taxon>Marasmiineae</taxon>
        <taxon>Mycenaceae</taxon>
        <taxon>Mycena</taxon>
    </lineage>
</organism>
<dbReference type="AlphaFoldDB" id="A0AAD6TNK2"/>